<organism evidence="13">
    <name type="scientific">Human immunodeficiency virus type 1</name>
    <name type="common">HIV-1</name>
    <dbReference type="NCBI Taxonomy" id="11676"/>
    <lineage>
        <taxon>Viruses</taxon>
        <taxon>Riboviria</taxon>
        <taxon>Pararnavirae</taxon>
        <taxon>Artverviricota</taxon>
        <taxon>Revtraviricetes</taxon>
        <taxon>Ortervirales</taxon>
        <taxon>Retroviridae</taxon>
        <taxon>Orthoretrovirinae</taxon>
        <taxon>Lentivirus</taxon>
        <taxon>Lentivirus humimdef1</taxon>
    </lineage>
</organism>
<evidence type="ECO:0000256" key="5">
    <source>
        <dbReference type="ARBA" id="ARBA00022804"/>
    </source>
</evidence>
<evidence type="ECO:0000256" key="1">
    <source>
        <dbReference type="ARBA" id="ARBA00004182"/>
    </source>
</evidence>
<keyword evidence="8" id="KW-1015">Disulfide bond</keyword>
<reference evidence="13" key="1">
    <citation type="submission" date="2003-02" db="EMBL/GenBank/DDBJ databases">
        <title>Molecular Epidemiology of HIV-1 in Thailand.</title>
        <authorList>
            <person name="Sutthent R."/>
        </authorList>
    </citation>
    <scope>NUCLEOTIDE SEQUENCE</scope>
    <source>
        <strain evidence="13">02THmene0510</strain>
    </source>
</reference>
<keyword evidence="2" id="KW-1168">Fusion of virus membrane with host membrane</keyword>
<protein>
    <submittedName>
        <fullName evidence="13">Envelope glycoprotein</fullName>
    </submittedName>
</protein>
<evidence type="ECO:0000256" key="3">
    <source>
        <dbReference type="ARBA" id="ARBA00022581"/>
    </source>
</evidence>
<dbReference type="GO" id="GO:0019062">
    <property type="term" value="P:virion attachment to host cell"/>
    <property type="evidence" value="ECO:0007669"/>
    <property type="project" value="UniProtKB-KW"/>
</dbReference>
<dbReference type="Gene3D" id="2.170.40.20">
    <property type="entry name" value="Human immunodeficiency virus 1, Gp160, envelope glycoprotein"/>
    <property type="match status" value="1"/>
</dbReference>
<feature type="non-terminal residue" evidence="13">
    <location>
        <position position="115"/>
    </location>
</feature>
<evidence type="ECO:0000256" key="6">
    <source>
        <dbReference type="ARBA" id="ARBA00022844"/>
    </source>
</evidence>
<comment type="subcellular location">
    <subcellularLocation>
        <location evidence="1">Virion membrane</location>
    </subcellularLocation>
</comment>
<evidence type="ECO:0000256" key="7">
    <source>
        <dbReference type="ARBA" id="ARBA00023136"/>
    </source>
</evidence>
<dbReference type="EMBL" id="AY243175">
    <property type="protein sequence ID" value="AAP14720.1"/>
    <property type="molecule type" value="Genomic_DNA"/>
</dbReference>
<dbReference type="GO" id="GO:0046718">
    <property type="term" value="P:symbiont entry into host cell"/>
    <property type="evidence" value="ECO:0007669"/>
    <property type="project" value="UniProtKB-KW"/>
</dbReference>
<evidence type="ECO:0000256" key="4">
    <source>
        <dbReference type="ARBA" id="ARBA00022595"/>
    </source>
</evidence>
<sequence length="115" mass="12974">NLTNNAKARIARHKKPAEINRTRPSNNTRTSKTIGPGQAYHRTGDTKGDIRQAYCEINGTEWNKALNPPLKSLKSTLIISQLSFNHPQEEILKLQCIILIVEENFSIAIQHDCLI</sequence>
<dbReference type="Pfam" id="PF00516">
    <property type="entry name" value="GP120"/>
    <property type="match status" value="1"/>
</dbReference>
<gene>
    <name evidence="13" type="primary">env</name>
</gene>
<dbReference type="SUPFAM" id="SSF56502">
    <property type="entry name" value="gp120 core"/>
    <property type="match status" value="1"/>
</dbReference>
<keyword evidence="6" id="KW-0946">Virion</keyword>
<feature type="domain" description="Human immunodeficiency virus 1 envelope glycoprotein Gp120" evidence="12">
    <location>
        <begin position="1"/>
        <end position="68"/>
    </location>
</feature>
<keyword evidence="9" id="KW-0325">Glycoprotein</keyword>
<keyword evidence="10" id="KW-1160">Virus entry into host cell</keyword>
<evidence type="ECO:0000313" key="13">
    <source>
        <dbReference type="EMBL" id="AAP14720.1"/>
    </source>
</evidence>
<feature type="non-terminal residue" evidence="13">
    <location>
        <position position="1"/>
    </location>
</feature>
<feature type="compositionally biased region" description="Polar residues" evidence="11">
    <location>
        <begin position="22"/>
        <end position="33"/>
    </location>
</feature>
<keyword evidence="3" id="KW-0945">Host-virus interaction</keyword>
<keyword evidence="4" id="KW-1162">Viral penetration into host cytoplasm</keyword>
<evidence type="ECO:0000259" key="12">
    <source>
        <dbReference type="Pfam" id="PF00516"/>
    </source>
</evidence>
<evidence type="ECO:0000256" key="11">
    <source>
        <dbReference type="SAM" id="MobiDB-lite"/>
    </source>
</evidence>
<keyword evidence="7" id="KW-0472">Membrane</keyword>
<dbReference type="InterPro" id="IPR000777">
    <property type="entry name" value="HIV1_Gp120"/>
</dbReference>
<keyword evidence="5" id="KW-1161">Viral attachment to host cell</keyword>
<keyword evidence="13" id="KW-0261">Viral envelope protein</keyword>
<dbReference type="GO" id="GO:0055036">
    <property type="term" value="C:virion membrane"/>
    <property type="evidence" value="ECO:0007669"/>
    <property type="project" value="UniProtKB-SubCell"/>
</dbReference>
<evidence type="ECO:0000256" key="9">
    <source>
        <dbReference type="ARBA" id="ARBA00023180"/>
    </source>
</evidence>
<proteinExistence type="predicted"/>
<dbReference type="InterPro" id="IPR036377">
    <property type="entry name" value="Gp120_core_sf"/>
</dbReference>
<evidence type="ECO:0000256" key="10">
    <source>
        <dbReference type="ARBA" id="ARBA00023296"/>
    </source>
</evidence>
<accession>Q7ZD64</accession>
<name>Q7ZD64_HV1</name>
<dbReference type="GO" id="GO:0019031">
    <property type="term" value="C:viral envelope"/>
    <property type="evidence" value="ECO:0007669"/>
    <property type="project" value="UniProtKB-KW"/>
</dbReference>
<dbReference type="GO" id="GO:0039663">
    <property type="term" value="P:membrane fusion involved in viral entry into host cell"/>
    <property type="evidence" value="ECO:0007669"/>
    <property type="project" value="UniProtKB-KW"/>
</dbReference>
<organismHost>
    <name type="scientific">Homo sapiens</name>
    <name type="common">Human</name>
    <dbReference type="NCBI Taxonomy" id="9606"/>
</organismHost>
<evidence type="ECO:0000256" key="8">
    <source>
        <dbReference type="ARBA" id="ARBA00023157"/>
    </source>
</evidence>
<feature type="region of interest" description="Disordered" evidence="11">
    <location>
        <begin position="1"/>
        <end position="46"/>
    </location>
</feature>
<evidence type="ECO:0000256" key="2">
    <source>
        <dbReference type="ARBA" id="ARBA00022506"/>
    </source>
</evidence>